<sequence>MENAHLRLGRLEYDRNVGKRQTKTWLHIDRFIGDKEQGYFLSAFGRDAEVGTITAAVHETHEFDLVFPDGSRSKVCFGPKPACFKGMLKVPELARPVRHLLVASATLLANGTAGTTILMNCAEDTIDLAWSTLVGLLGLPADPRWAKYILNQLEQDQRLRAISGIGCQPVIVQASREDLMECCGKALTGGKLPFPKKNGPVLWPRFTLAQALRIA</sequence>
<name>A0A917HRM1_9BACT</name>
<gene>
    <name evidence="1" type="ORF">GCM10011585_33750</name>
</gene>
<reference evidence="1" key="2">
    <citation type="submission" date="2020-09" db="EMBL/GenBank/DDBJ databases">
        <authorList>
            <person name="Sun Q."/>
            <person name="Zhou Y."/>
        </authorList>
    </citation>
    <scope>NUCLEOTIDE SEQUENCE</scope>
    <source>
        <strain evidence="1">CGMCC 1.12997</strain>
    </source>
</reference>
<dbReference type="AlphaFoldDB" id="A0A917HRM1"/>
<keyword evidence="2" id="KW-1185">Reference proteome</keyword>
<dbReference type="Proteomes" id="UP000647241">
    <property type="component" value="Unassembled WGS sequence"/>
</dbReference>
<evidence type="ECO:0000313" key="1">
    <source>
        <dbReference type="EMBL" id="GGG87002.1"/>
    </source>
</evidence>
<organism evidence="1 2">
    <name type="scientific">Edaphobacter dinghuensis</name>
    <dbReference type="NCBI Taxonomy" id="1560005"/>
    <lineage>
        <taxon>Bacteria</taxon>
        <taxon>Pseudomonadati</taxon>
        <taxon>Acidobacteriota</taxon>
        <taxon>Terriglobia</taxon>
        <taxon>Terriglobales</taxon>
        <taxon>Acidobacteriaceae</taxon>
        <taxon>Edaphobacter</taxon>
    </lineage>
</organism>
<comment type="caution">
    <text evidence="1">The sequence shown here is derived from an EMBL/GenBank/DDBJ whole genome shotgun (WGS) entry which is preliminary data.</text>
</comment>
<dbReference type="EMBL" id="BMGT01000004">
    <property type="protein sequence ID" value="GGG87002.1"/>
    <property type="molecule type" value="Genomic_DNA"/>
</dbReference>
<proteinExistence type="predicted"/>
<evidence type="ECO:0000313" key="2">
    <source>
        <dbReference type="Proteomes" id="UP000647241"/>
    </source>
</evidence>
<accession>A0A917HRM1</accession>
<protein>
    <submittedName>
        <fullName evidence="1">Uncharacterized protein</fullName>
    </submittedName>
</protein>
<reference evidence="1" key="1">
    <citation type="journal article" date="2014" name="Int. J. Syst. Evol. Microbiol.">
        <title>Complete genome sequence of Corynebacterium casei LMG S-19264T (=DSM 44701T), isolated from a smear-ripened cheese.</title>
        <authorList>
            <consortium name="US DOE Joint Genome Institute (JGI-PGF)"/>
            <person name="Walter F."/>
            <person name="Albersmeier A."/>
            <person name="Kalinowski J."/>
            <person name="Ruckert C."/>
        </authorList>
    </citation>
    <scope>NUCLEOTIDE SEQUENCE</scope>
    <source>
        <strain evidence="1">CGMCC 1.12997</strain>
    </source>
</reference>
<dbReference type="RefSeq" id="WP_188555414.1">
    <property type="nucleotide sequence ID" value="NZ_BMGT01000004.1"/>
</dbReference>